<dbReference type="InterPro" id="IPR022385">
    <property type="entry name" value="Rhs_assc_core"/>
</dbReference>
<feature type="compositionally biased region" description="Low complexity" evidence="2">
    <location>
        <begin position="1813"/>
        <end position="1826"/>
    </location>
</feature>
<feature type="domain" description="Teneurin-like YD-shell" evidence="4">
    <location>
        <begin position="1544"/>
        <end position="1695"/>
    </location>
</feature>
<sequence length="2086" mass="220215">MSLGDGEVDDRDQNVDGLEEPVEVEESFSARLTAVSSGRRVEDVSQRTESTRTYANPDGTWTLEDLGEPAYVQGEDGQWQDVDLTLVKRGDGSWGPKVSPTDVTIGGGDVVSVVLDEEESRTATLTWPQDLPEPTVEGSVATFTVSETSDLVVTATPVGATYVLRLNEAPDEDDPVFGFDLLTTGMTVVEDDGALVMEDKKGEAISAPAPVIAWDASVDSGGDPNNVVALDAEVSDGVKTADGTHTRVELSAPQGFLTDPDTVYPVVIDPAISKASSLRDTWVRSGTAAQGSDYKLNVGRTGDIAGEARAYLQWQDELKAAGTEVVKAELKLYQYYAESCSTSVRTNIHPLSSGFTTNTTWADRPGVNTASINPGLYFTQNVGGDGCTGVSNGYVTADVTAIYKGWYDNKFDNYGLVLNVPTAEANNKNFGKRFCSWNELSTHATCNTSSRSPVLSVTYSVKPNTPSAPTFSSTNAAGYSNAASLAVTARGTDPYGDRVKYTIEAVNSSNTVSKSCTTALVASNTAASCNLTGLADGTYKLRAKTTDEFGHVSGYSGTTTLIYDRTVPVKPTITASAYAASGLWLEQKPASNAFTMRASNAEVQRFEYQQDNGTVVSVAVSGATPTATVNWNPAGSHTLKVVAVDKANNKSDATIFTFGNGPASITSPTNAGVKTTASHVVKASAPAVTGSTITAKVQWRAYGTGQMTWKDADGSAPTVVVSGATATATGSFNAAAAVKDVNGEDRSRKHTVLDVRVCFVYASGSSTSTSCTWTSDPKSHATLTYVPHAFGSNFPVADAGPGQVAQWTGEFNTSTTDISVPGYLGELTVSRSFSTFNNQQDGPFGKGWKPSFDGVDAGVAGFEIVDDTTYNGTILLVDEEENALIYSQGASKVAQKVGTYTAVDDETAQVGARLEIKTVSNVKKLVFTEDDGTVTTWTHAGAGVWKPESVQVAGDPSTTQFVHDGQGRLKQIIAPQPVGVTCAPPSFVPGCRVLTLEYGTTAGEKKVQSVAYTAYDQSSTLPTKMETHTVAQYTYNNDGYLIEVKDPRSNLSTSYTYAPGSIPNVRRLTSVTPSGLEGYTIEYKDGAPTALFTDGVTAVKRGSTYTGAFTYDLSVSDSKLPRMEKADVSKWGQETPPTKVFAAFGQDSAGAARSSVTADLLKKADITYTDDEGRVINTASYSGGGGGGDTARWLFTATGYDSVGNVIRQLDERGIDQILAIRSAGGTANSDEYATITRYNPEIITASAVTWGSGDGVTTIPAGTVVTPAATLVTDVWEPVREIVDGDGQVTLARQHTATTYDQGAPNQGINPETGLPFRLATTTRVTLAQPGSASSDPSVALPTDEPVLTEQRMGYDPVDGASVTGKTSGWMIGAPTTLTTENGDQDITVKTVFDEQGRTVKEIGADSNGSDAGTTITHYYDARTTANGAPAGLPSQCVNKPAWAGFVCQIVSGEATPSIPVETVTQYSYYMAAAITTESLDGVTRTATTTFDTAGRVEKATTAVTGLTGSTPQPTAKNVYDPATGLQVETQTLGSGDSVTAAVKTQHDSWGRVVKYTDEHGQATTITYDSAGRVSQETSPKFGNTTYTYDPYSGSVIGKQIAGVGEFTAHYSAFGDIVSQTLPTGVVQASSYDRSGQETALTYTVTGDDGSASFAWMMHHDALGRINQISGPGSDGDRVTRYEFDQAARMTAAYDQIGEACTTREYSFDTVGRRTGQVTKTQSCTDAGAPSTSTKVWAYDKADRILSGANGVGSYVYDALGRQTTLPGVDTPQGESAGDLTVSYYDSDLARSVTQNGVTTTYDLDVMDRRSTSTTTEGSDTSTTTRVYEDTSDNPAWATTVKDGVTETTRYVSSIAGDLSLTFSVEDDFLPTGIVDPQGSVVATTSKQTSPNGGTSVVWSGLSLFDEYGNPVTAKTTDTGVLDYGWLGGKERATDATGLVLMGVRLYNSVTGHFTSVDPVTGGNTTRYTYPQDPINKYDLNGKKQHAQLSDAELLAIAKYQRGQPLSKAERSAYNSGMQKIKKNEKYSGERNKQKRANTKKNSGKKGKGNNGKGGGGGSGGIRTFNTPIGTRFSPGGGGTRNLFR</sequence>
<evidence type="ECO:0000256" key="2">
    <source>
        <dbReference type="SAM" id="MobiDB-lite"/>
    </source>
</evidence>
<feature type="compositionally biased region" description="Basic and acidic residues" evidence="2">
    <location>
        <begin position="39"/>
        <end position="50"/>
    </location>
</feature>
<feature type="region of interest" description="Disordered" evidence="2">
    <location>
        <begin position="2006"/>
        <end position="2086"/>
    </location>
</feature>
<dbReference type="NCBIfam" id="TIGR03696">
    <property type="entry name" value="Rhs_assc_core"/>
    <property type="match status" value="1"/>
</dbReference>
<dbReference type="InterPro" id="IPR045351">
    <property type="entry name" value="DUF6531"/>
</dbReference>
<dbReference type="PANTHER" id="PTHR32305:SF15">
    <property type="entry name" value="PROTEIN RHSA-RELATED"/>
    <property type="match status" value="1"/>
</dbReference>
<dbReference type="NCBIfam" id="NF033679">
    <property type="entry name" value="DNRLRE_dom"/>
    <property type="match status" value="1"/>
</dbReference>
<feature type="compositionally biased region" description="Basic and acidic residues" evidence="2">
    <location>
        <begin position="2023"/>
        <end position="2033"/>
    </location>
</feature>
<name>A0ABW5XGI1_9MICO</name>
<evidence type="ECO:0000259" key="3">
    <source>
        <dbReference type="Pfam" id="PF20148"/>
    </source>
</evidence>
<dbReference type="NCBIfam" id="TIGR01643">
    <property type="entry name" value="YD_repeat_2x"/>
    <property type="match status" value="1"/>
</dbReference>
<feature type="compositionally biased region" description="Acidic residues" evidence="2">
    <location>
        <begin position="17"/>
        <end position="26"/>
    </location>
</feature>
<evidence type="ECO:0000256" key="1">
    <source>
        <dbReference type="ARBA" id="ARBA00022737"/>
    </source>
</evidence>
<dbReference type="EMBL" id="JBHUOP010000002">
    <property type="protein sequence ID" value="MFD2840204.1"/>
    <property type="molecule type" value="Genomic_DNA"/>
</dbReference>
<dbReference type="InterPro" id="IPR050708">
    <property type="entry name" value="T6SS_VgrG/RHS"/>
</dbReference>
<evidence type="ECO:0000313" key="5">
    <source>
        <dbReference type="EMBL" id="MFD2840204.1"/>
    </source>
</evidence>
<evidence type="ECO:0000313" key="6">
    <source>
        <dbReference type="Proteomes" id="UP001597391"/>
    </source>
</evidence>
<organism evidence="5 6">
    <name type="scientific">Populibacterium corticicola</name>
    <dbReference type="NCBI Taxonomy" id="1812826"/>
    <lineage>
        <taxon>Bacteria</taxon>
        <taxon>Bacillati</taxon>
        <taxon>Actinomycetota</taxon>
        <taxon>Actinomycetes</taxon>
        <taxon>Micrococcales</taxon>
        <taxon>Jonesiaceae</taxon>
        <taxon>Populibacterium</taxon>
    </lineage>
</organism>
<dbReference type="InterPro" id="IPR006530">
    <property type="entry name" value="YD"/>
</dbReference>
<dbReference type="Proteomes" id="UP001597391">
    <property type="component" value="Unassembled WGS sequence"/>
</dbReference>
<gene>
    <name evidence="5" type="ORF">ACFSYH_06435</name>
</gene>
<reference evidence="6" key="1">
    <citation type="journal article" date="2019" name="Int. J. Syst. Evol. Microbiol.">
        <title>The Global Catalogue of Microorganisms (GCM) 10K type strain sequencing project: providing services to taxonomists for standard genome sequencing and annotation.</title>
        <authorList>
            <consortium name="The Broad Institute Genomics Platform"/>
            <consortium name="The Broad Institute Genome Sequencing Center for Infectious Disease"/>
            <person name="Wu L."/>
            <person name="Ma J."/>
        </authorList>
    </citation>
    <scope>NUCLEOTIDE SEQUENCE [LARGE SCALE GENOMIC DNA]</scope>
    <source>
        <strain evidence="6">KCTC 33576</strain>
    </source>
</reference>
<feature type="domain" description="DUF6531" evidence="3">
    <location>
        <begin position="807"/>
        <end position="853"/>
    </location>
</feature>
<keyword evidence="1" id="KW-0677">Repeat</keyword>
<protein>
    <submittedName>
        <fullName evidence="5">DNRLRE domain-containing protein</fullName>
    </submittedName>
</protein>
<dbReference type="InterPro" id="IPR056823">
    <property type="entry name" value="TEN-like_YD-shell"/>
</dbReference>
<dbReference type="Gene3D" id="2.180.10.10">
    <property type="entry name" value="RHS repeat-associated core"/>
    <property type="match status" value="1"/>
</dbReference>
<proteinExistence type="predicted"/>
<dbReference type="Pfam" id="PF25023">
    <property type="entry name" value="TEN_YD-shell"/>
    <property type="match status" value="1"/>
</dbReference>
<comment type="caution">
    <text evidence="5">The sequence shown here is derived from an EMBL/GenBank/DDBJ whole genome shotgun (WGS) entry which is preliminary data.</text>
</comment>
<feature type="compositionally biased region" description="Acidic residues" evidence="2">
    <location>
        <begin position="1"/>
        <end position="10"/>
    </location>
</feature>
<feature type="compositionally biased region" description="Gly residues" evidence="2">
    <location>
        <begin position="2076"/>
        <end position="2086"/>
    </location>
</feature>
<feature type="compositionally biased region" description="Gly residues" evidence="2">
    <location>
        <begin position="2050"/>
        <end position="2062"/>
    </location>
</feature>
<feature type="region of interest" description="Disordered" evidence="2">
    <location>
        <begin position="1"/>
        <end position="58"/>
    </location>
</feature>
<dbReference type="PANTHER" id="PTHR32305">
    <property type="match status" value="1"/>
</dbReference>
<feature type="region of interest" description="Disordered" evidence="2">
    <location>
        <begin position="1810"/>
        <end position="1829"/>
    </location>
</feature>
<feature type="compositionally biased region" description="Basic residues" evidence="2">
    <location>
        <begin position="2034"/>
        <end position="2049"/>
    </location>
</feature>
<evidence type="ECO:0000259" key="4">
    <source>
        <dbReference type="Pfam" id="PF25023"/>
    </source>
</evidence>
<keyword evidence="6" id="KW-1185">Reference proteome</keyword>
<accession>A0ABW5XGI1</accession>
<dbReference type="Pfam" id="PF20148">
    <property type="entry name" value="DUF6531"/>
    <property type="match status" value="1"/>
</dbReference>